<sequence>MSIDTLELKSCIQCGRCSGGCPVSMKSTLNPRKLVYCYVNDQCQHLSADELGLWECTTCTTCTERCPKAVRPSDLVVEMRSKIIESGRMTTQIQGALESTFVQGNPWGRGREKRMEWAAGLDLSILKPGDKTDVLLFTCCTNCYDPRCQPAAQALVKLLRAAGIEFGVIGEEETCCASEQKRIGEQGMFEELRNSNTKLIKERNPKRIVVTSPHSYNALKNDYPGIDVPVTHYTELLAELLEAGKLKPKRQLEEVVTYHDPCYLGKQNKVYEQPRQVLRALAGDRFVELDRSRETSLCCEGGGGRMWFESAGKGRLAETRVTDSIDLGATILATACPYCTLTLEDAVKTTNSEAKLRIKDVSELLAEAI</sequence>
<dbReference type="GO" id="GO:0005886">
    <property type="term" value="C:plasma membrane"/>
    <property type="evidence" value="ECO:0007669"/>
    <property type="project" value="TreeGrafter"/>
</dbReference>
<dbReference type="InterPro" id="IPR004017">
    <property type="entry name" value="Cys_rich_dom"/>
</dbReference>
<dbReference type="Gene3D" id="1.10.1060.10">
    <property type="entry name" value="Alpha-helical ferredoxin"/>
    <property type="match status" value="1"/>
</dbReference>
<comment type="caution">
    <text evidence="7">The sequence shown here is derived from an EMBL/GenBank/DDBJ whole genome shotgun (WGS) entry which is preliminary data.</text>
</comment>
<dbReference type="SUPFAM" id="SSF46548">
    <property type="entry name" value="alpha-helical ferredoxin"/>
    <property type="match status" value="1"/>
</dbReference>
<name>A0A938BQZ5_UNCW3</name>
<feature type="domain" description="4Fe-4S ferredoxin-type" evidence="6">
    <location>
        <begin position="44"/>
        <end position="75"/>
    </location>
</feature>
<keyword evidence="5" id="KW-0411">Iron-sulfur</keyword>
<organism evidence="7 8">
    <name type="scientific">candidate division WOR-3 bacterium</name>
    <dbReference type="NCBI Taxonomy" id="2052148"/>
    <lineage>
        <taxon>Bacteria</taxon>
        <taxon>Bacteria division WOR-3</taxon>
    </lineage>
</organism>
<proteinExistence type="predicted"/>
<dbReference type="PANTHER" id="PTHR43255:SF1">
    <property type="entry name" value="IRON-SULFUR-BINDING OXIDOREDUCTASE FADF-RELATED"/>
    <property type="match status" value="1"/>
</dbReference>
<dbReference type="GO" id="GO:0046872">
    <property type="term" value="F:metal ion binding"/>
    <property type="evidence" value="ECO:0007669"/>
    <property type="project" value="UniProtKB-KW"/>
</dbReference>
<dbReference type="InterPro" id="IPR009051">
    <property type="entry name" value="Helical_ferredxn"/>
</dbReference>
<dbReference type="InterPro" id="IPR017900">
    <property type="entry name" value="4Fe4S_Fe_S_CS"/>
</dbReference>
<dbReference type="PROSITE" id="PS51379">
    <property type="entry name" value="4FE4S_FER_2"/>
    <property type="match status" value="2"/>
</dbReference>
<dbReference type="InterPro" id="IPR017896">
    <property type="entry name" value="4Fe4S_Fe-S-bd"/>
</dbReference>
<protein>
    <submittedName>
        <fullName evidence="7">(Fe-S)-binding protein</fullName>
    </submittedName>
</protein>
<dbReference type="GO" id="GO:0051539">
    <property type="term" value="F:4 iron, 4 sulfur cluster binding"/>
    <property type="evidence" value="ECO:0007669"/>
    <property type="project" value="UniProtKB-KW"/>
</dbReference>
<keyword evidence="2" id="KW-0479">Metal-binding</keyword>
<accession>A0A938BQZ5</accession>
<evidence type="ECO:0000256" key="2">
    <source>
        <dbReference type="ARBA" id="ARBA00022723"/>
    </source>
</evidence>
<evidence type="ECO:0000256" key="3">
    <source>
        <dbReference type="ARBA" id="ARBA00023002"/>
    </source>
</evidence>
<dbReference type="EMBL" id="VGIR01000112">
    <property type="protein sequence ID" value="MBM3332636.1"/>
    <property type="molecule type" value="Genomic_DNA"/>
</dbReference>
<dbReference type="AlphaFoldDB" id="A0A938BQZ5"/>
<evidence type="ECO:0000313" key="8">
    <source>
        <dbReference type="Proteomes" id="UP000779900"/>
    </source>
</evidence>
<dbReference type="GO" id="GO:0016491">
    <property type="term" value="F:oxidoreductase activity"/>
    <property type="evidence" value="ECO:0007669"/>
    <property type="project" value="UniProtKB-KW"/>
</dbReference>
<reference evidence="7" key="1">
    <citation type="submission" date="2019-03" db="EMBL/GenBank/DDBJ databases">
        <title>Lake Tanganyika Metagenome-Assembled Genomes (MAGs).</title>
        <authorList>
            <person name="Tran P."/>
        </authorList>
    </citation>
    <scope>NUCLEOTIDE SEQUENCE</scope>
    <source>
        <strain evidence="7">K_DeepCast_150m_m2_040</strain>
    </source>
</reference>
<evidence type="ECO:0000259" key="6">
    <source>
        <dbReference type="PROSITE" id="PS51379"/>
    </source>
</evidence>
<keyword evidence="4" id="KW-0408">Iron</keyword>
<gene>
    <name evidence="7" type="ORF">FJY68_12455</name>
</gene>
<evidence type="ECO:0000313" key="7">
    <source>
        <dbReference type="EMBL" id="MBM3332636.1"/>
    </source>
</evidence>
<evidence type="ECO:0000256" key="5">
    <source>
        <dbReference type="ARBA" id="ARBA00023014"/>
    </source>
</evidence>
<dbReference type="PROSITE" id="PS00198">
    <property type="entry name" value="4FE4S_FER_1"/>
    <property type="match status" value="1"/>
</dbReference>
<feature type="domain" description="4Fe-4S ferredoxin-type" evidence="6">
    <location>
        <begin position="1"/>
        <end position="32"/>
    </location>
</feature>
<evidence type="ECO:0000256" key="4">
    <source>
        <dbReference type="ARBA" id="ARBA00023004"/>
    </source>
</evidence>
<evidence type="ECO:0000256" key="1">
    <source>
        <dbReference type="ARBA" id="ARBA00022485"/>
    </source>
</evidence>
<dbReference type="InterPro" id="IPR051460">
    <property type="entry name" value="HdrC_iron-sulfur_subunit"/>
</dbReference>
<dbReference type="Pfam" id="PF13183">
    <property type="entry name" value="Fer4_8"/>
    <property type="match status" value="1"/>
</dbReference>
<dbReference type="Pfam" id="PF02754">
    <property type="entry name" value="CCG"/>
    <property type="match status" value="2"/>
</dbReference>
<keyword evidence="1" id="KW-0004">4Fe-4S</keyword>
<dbReference type="PANTHER" id="PTHR43255">
    <property type="entry name" value="IRON-SULFUR-BINDING OXIDOREDUCTASE FADF-RELATED-RELATED"/>
    <property type="match status" value="1"/>
</dbReference>
<dbReference type="Proteomes" id="UP000779900">
    <property type="component" value="Unassembled WGS sequence"/>
</dbReference>
<keyword evidence="3" id="KW-0560">Oxidoreductase</keyword>